<feature type="signal peptide" evidence="5">
    <location>
        <begin position="1"/>
        <end position="24"/>
    </location>
</feature>
<dbReference type="InterPro" id="IPR002387">
    <property type="entry name" value="Plastocyanin"/>
</dbReference>
<dbReference type="PROSITE" id="PS00196">
    <property type="entry name" value="COPPER_BLUE"/>
    <property type="match status" value="1"/>
</dbReference>
<keyword evidence="4" id="KW-0186">Copper</keyword>
<gene>
    <name evidence="7" type="ORF">ACFSUD_04350</name>
</gene>
<keyword evidence="3" id="KW-0249">Electron transport</keyword>
<sequence>MRRRVFLFGGAALLVGVAPRLVSAADGELQEIVMAGRKDGSLVWFDPPGLLIRPGTTLRWRNEDRGNSHTATAYHPDNADHPLRIPPKAPAFDSGYLLLGESYEVALTEPGVYDYYCAPHEMSGMVGRVIVAAAGADDFTDYSPAGLPPEALARLPEISDIIARGRVTAGET</sequence>
<dbReference type="Pfam" id="PF00127">
    <property type="entry name" value="Copper-bind"/>
    <property type="match status" value="1"/>
</dbReference>
<dbReference type="InterPro" id="IPR052721">
    <property type="entry name" value="ET_Amicyanin"/>
</dbReference>
<evidence type="ECO:0000256" key="1">
    <source>
        <dbReference type="ARBA" id="ARBA00022448"/>
    </source>
</evidence>
<dbReference type="RefSeq" id="WP_386371810.1">
    <property type="nucleotide sequence ID" value="NZ_JBHUMP010000002.1"/>
</dbReference>
<dbReference type="Proteomes" id="UP001597474">
    <property type="component" value="Unassembled WGS sequence"/>
</dbReference>
<accession>A0ABW5U0I5</accession>
<dbReference type="Gene3D" id="2.60.40.420">
    <property type="entry name" value="Cupredoxins - blue copper proteins"/>
    <property type="match status" value="1"/>
</dbReference>
<dbReference type="EMBL" id="JBHUMP010000002">
    <property type="protein sequence ID" value="MFD2738795.1"/>
    <property type="molecule type" value="Genomic_DNA"/>
</dbReference>
<dbReference type="InterPro" id="IPR028871">
    <property type="entry name" value="BlueCu_1_BS"/>
</dbReference>
<dbReference type="InterPro" id="IPR000923">
    <property type="entry name" value="BlueCu_1"/>
</dbReference>
<comment type="caution">
    <text evidence="7">The sequence shown here is derived from an EMBL/GenBank/DDBJ whole genome shotgun (WGS) entry which is preliminary data.</text>
</comment>
<dbReference type="InterPro" id="IPR008972">
    <property type="entry name" value="Cupredoxin"/>
</dbReference>
<protein>
    <submittedName>
        <fullName evidence="7">Plastocyanin/azurin family copper-binding protein</fullName>
    </submittedName>
</protein>
<dbReference type="CDD" id="cd04220">
    <property type="entry name" value="Halocyanin"/>
    <property type="match status" value="1"/>
</dbReference>
<feature type="domain" description="Blue (type 1) copper" evidence="6">
    <location>
        <begin position="36"/>
        <end position="131"/>
    </location>
</feature>
<feature type="chain" id="PRO_5047148634" evidence="5">
    <location>
        <begin position="25"/>
        <end position="172"/>
    </location>
</feature>
<keyword evidence="8" id="KW-1185">Reference proteome</keyword>
<evidence type="ECO:0000313" key="8">
    <source>
        <dbReference type="Proteomes" id="UP001597474"/>
    </source>
</evidence>
<dbReference type="PANTHER" id="PTHR36507:SF1">
    <property type="entry name" value="BLL1555 PROTEIN"/>
    <property type="match status" value="1"/>
</dbReference>
<evidence type="ECO:0000256" key="5">
    <source>
        <dbReference type="SAM" id="SignalP"/>
    </source>
</evidence>
<dbReference type="PRINTS" id="PR00157">
    <property type="entry name" value="PLASTOCYANIN"/>
</dbReference>
<keyword evidence="1" id="KW-0813">Transport</keyword>
<keyword evidence="5" id="KW-0732">Signal</keyword>
<evidence type="ECO:0000256" key="3">
    <source>
        <dbReference type="ARBA" id="ARBA00022982"/>
    </source>
</evidence>
<evidence type="ECO:0000256" key="2">
    <source>
        <dbReference type="ARBA" id="ARBA00022723"/>
    </source>
</evidence>
<dbReference type="SUPFAM" id="SSF49503">
    <property type="entry name" value="Cupredoxins"/>
    <property type="match status" value="1"/>
</dbReference>
<name>A0ABW5U0I5_9RHOB</name>
<evidence type="ECO:0000256" key="4">
    <source>
        <dbReference type="ARBA" id="ARBA00023008"/>
    </source>
</evidence>
<organism evidence="7 8">
    <name type="scientific">Sulfitobacter aestuarii</name>
    <dbReference type="NCBI Taxonomy" id="2161676"/>
    <lineage>
        <taxon>Bacteria</taxon>
        <taxon>Pseudomonadati</taxon>
        <taxon>Pseudomonadota</taxon>
        <taxon>Alphaproteobacteria</taxon>
        <taxon>Rhodobacterales</taxon>
        <taxon>Roseobacteraceae</taxon>
        <taxon>Sulfitobacter</taxon>
    </lineage>
</organism>
<evidence type="ECO:0000313" key="7">
    <source>
        <dbReference type="EMBL" id="MFD2738795.1"/>
    </source>
</evidence>
<dbReference type="PANTHER" id="PTHR36507">
    <property type="entry name" value="BLL1555 PROTEIN"/>
    <property type="match status" value="1"/>
</dbReference>
<keyword evidence="2" id="KW-0479">Metal-binding</keyword>
<evidence type="ECO:0000259" key="6">
    <source>
        <dbReference type="Pfam" id="PF00127"/>
    </source>
</evidence>
<reference evidence="8" key="1">
    <citation type="journal article" date="2019" name="Int. J. Syst. Evol. Microbiol.">
        <title>The Global Catalogue of Microorganisms (GCM) 10K type strain sequencing project: providing services to taxonomists for standard genome sequencing and annotation.</title>
        <authorList>
            <consortium name="The Broad Institute Genomics Platform"/>
            <consortium name="The Broad Institute Genome Sequencing Center for Infectious Disease"/>
            <person name="Wu L."/>
            <person name="Ma J."/>
        </authorList>
    </citation>
    <scope>NUCLEOTIDE SEQUENCE [LARGE SCALE GENOMIC DNA]</scope>
    <source>
        <strain evidence="8">TISTR 2562</strain>
    </source>
</reference>
<proteinExistence type="predicted"/>